<dbReference type="Proteomes" id="UP000266906">
    <property type="component" value="Unassembled WGS sequence"/>
</dbReference>
<accession>A0A3N4RTE6</accession>
<evidence type="ECO:0000313" key="2">
    <source>
        <dbReference type="Proteomes" id="UP000266906"/>
    </source>
</evidence>
<dbReference type="RefSeq" id="WP_244260335.1">
    <property type="nucleotide sequence ID" value="NZ_RKQG01000004.1"/>
</dbReference>
<evidence type="ECO:0000313" key="1">
    <source>
        <dbReference type="EMBL" id="RPE27274.1"/>
    </source>
</evidence>
<keyword evidence="2" id="KW-1185">Reference proteome</keyword>
<evidence type="ECO:0008006" key="3">
    <source>
        <dbReference type="Google" id="ProtNLM"/>
    </source>
</evidence>
<sequence length="356" mass="37133">MRLTYLACDLRTGRVAEDLVALRPTQPLTRHLGAVTSGQFSLGLAGAPPEWEAATDPGRTVLVGVDPDTAQIAWSGITLTRRGGSSSILQLGAATPEAYLGRRYPGTYSATGADRSTVMAALVAAVAADGPPLAIDSTASGQSMDYASADGDDRTVLSQLQTISGMGSPEFTVDTVWADAAQSAIQFVLRIRPAIGVQPAAPEAVFDMPGCITDYELAESYEDGKGATEVIATGEGEGTTRALSPPQSATALILGGWCRWQYRYAPGSGITSTSQLSVHAATALAQMRTGTRAWSVTAAASAAPRIGRDWGLGDNVRVQITRSPRHPSGAEVVARAYGWALDPEADQVSPILLEDT</sequence>
<dbReference type="AlphaFoldDB" id="A0A3N4RTE6"/>
<organism evidence="1 2">
    <name type="scientific">Kitasatospora cineracea</name>
    <dbReference type="NCBI Taxonomy" id="88074"/>
    <lineage>
        <taxon>Bacteria</taxon>
        <taxon>Bacillati</taxon>
        <taxon>Actinomycetota</taxon>
        <taxon>Actinomycetes</taxon>
        <taxon>Kitasatosporales</taxon>
        <taxon>Streptomycetaceae</taxon>
        <taxon>Kitasatospora</taxon>
    </lineage>
</organism>
<gene>
    <name evidence="1" type="ORF">EDD38_7419</name>
</gene>
<comment type="caution">
    <text evidence="1">The sequence shown here is derived from an EMBL/GenBank/DDBJ whole genome shotgun (WGS) entry which is preliminary data.</text>
</comment>
<proteinExistence type="predicted"/>
<name>A0A3N4RTE6_9ACTN</name>
<dbReference type="EMBL" id="RKQG01000004">
    <property type="protein sequence ID" value="RPE27274.1"/>
    <property type="molecule type" value="Genomic_DNA"/>
</dbReference>
<protein>
    <recommendedName>
        <fullName evidence="3">ReqiPepy6 Gp37-like protein</fullName>
    </recommendedName>
</protein>
<reference evidence="1 2" key="1">
    <citation type="submission" date="2018-11" db="EMBL/GenBank/DDBJ databases">
        <title>Sequencing the genomes of 1000 actinobacteria strains.</title>
        <authorList>
            <person name="Klenk H.-P."/>
        </authorList>
    </citation>
    <scope>NUCLEOTIDE SEQUENCE [LARGE SCALE GENOMIC DNA]</scope>
    <source>
        <strain evidence="1 2">DSM 44781</strain>
    </source>
</reference>